<feature type="chain" id="PRO_5011613347" evidence="1">
    <location>
        <begin position="21"/>
        <end position="164"/>
    </location>
</feature>
<accession>A0A1I6HJH9</accession>
<dbReference type="STRING" id="670154.SAMN04488002_3084"/>
<gene>
    <name evidence="2" type="ORF">SAMN04488002_3084</name>
</gene>
<evidence type="ECO:0000313" key="2">
    <source>
        <dbReference type="EMBL" id="SFR54639.1"/>
    </source>
</evidence>
<dbReference type="Proteomes" id="UP000199658">
    <property type="component" value="Unassembled WGS sequence"/>
</dbReference>
<dbReference type="EMBL" id="FOYO01000001">
    <property type="protein sequence ID" value="SFR54639.1"/>
    <property type="molecule type" value="Genomic_DNA"/>
</dbReference>
<feature type="signal peptide" evidence="1">
    <location>
        <begin position="1"/>
        <end position="20"/>
    </location>
</feature>
<dbReference type="AlphaFoldDB" id="A0A1I6HJH9"/>
<sequence length="164" mass="18167">MRLALTLLALLAPGPTAAQAFDPGVSLQSCARYVDTLPNDRAEIYDQTCIEHISAVCSFESKPRLCALKFRDTLAAHTETLRAEIPQDFKPDSKFRAASDLIAMVRNGTQSFDCTDDARAFFRKDPKLRKLMPDANAFCAHMTVFLQWTSAREAARLVQSGAPK</sequence>
<reference evidence="3" key="1">
    <citation type="submission" date="2016-10" db="EMBL/GenBank/DDBJ databases">
        <authorList>
            <person name="Varghese N."/>
            <person name="Submissions S."/>
        </authorList>
    </citation>
    <scope>NUCLEOTIDE SEQUENCE [LARGE SCALE GENOMIC DNA]</scope>
    <source>
        <strain evidence="3">DSM 26921</strain>
    </source>
</reference>
<organism evidence="2 3">
    <name type="scientific">Litoreibacter janthinus</name>
    <dbReference type="NCBI Taxonomy" id="670154"/>
    <lineage>
        <taxon>Bacteria</taxon>
        <taxon>Pseudomonadati</taxon>
        <taxon>Pseudomonadota</taxon>
        <taxon>Alphaproteobacteria</taxon>
        <taxon>Rhodobacterales</taxon>
        <taxon>Roseobacteraceae</taxon>
        <taxon>Litoreibacter</taxon>
    </lineage>
</organism>
<name>A0A1I6HJH9_9RHOB</name>
<keyword evidence="3" id="KW-1185">Reference proteome</keyword>
<protein>
    <submittedName>
        <fullName evidence="2">Uncharacterized protein</fullName>
    </submittedName>
</protein>
<evidence type="ECO:0000256" key="1">
    <source>
        <dbReference type="SAM" id="SignalP"/>
    </source>
</evidence>
<proteinExistence type="predicted"/>
<evidence type="ECO:0000313" key="3">
    <source>
        <dbReference type="Proteomes" id="UP000199658"/>
    </source>
</evidence>
<keyword evidence="1" id="KW-0732">Signal</keyword>
<dbReference type="RefSeq" id="WP_090218527.1">
    <property type="nucleotide sequence ID" value="NZ_FOYO01000001.1"/>
</dbReference>